<organism evidence="2 3">
    <name type="scientific">Rothia dentocariosa</name>
    <dbReference type="NCBI Taxonomy" id="2047"/>
    <lineage>
        <taxon>Bacteria</taxon>
        <taxon>Bacillati</taxon>
        <taxon>Actinomycetota</taxon>
        <taxon>Actinomycetes</taxon>
        <taxon>Micrococcales</taxon>
        <taxon>Micrococcaceae</taxon>
        <taxon>Rothia</taxon>
    </lineage>
</organism>
<protein>
    <submittedName>
        <fullName evidence="2">Uncharacterized protein</fullName>
    </submittedName>
</protein>
<feature type="transmembrane region" description="Helical" evidence="1">
    <location>
        <begin position="105"/>
        <end position="122"/>
    </location>
</feature>
<feature type="transmembrane region" description="Helical" evidence="1">
    <location>
        <begin position="77"/>
        <end position="99"/>
    </location>
</feature>
<feature type="transmembrane region" description="Helical" evidence="1">
    <location>
        <begin position="49"/>
        <end position="70"/>
    </location>
</feature>
<evidence type="ECO:0000256" key="1">
    <source>
        <dbReference type="SAM" id="Phobius"/>
    </source>
</evidence>
<feature type="transmembrane region" description="Helical" evidence="1">
    <location>
        <begin position="14"/>
        <end position="37"/>
    </location>
</feature>
<reference evidence="2" key="1">
    <citation type="submission" date="2017-10" db="EMBL/GenBank/DDBJ databases">
        <title>Kefir isolates.</title>
        <authorList>
            <person name="Kim Y."/>
            <person name="Blasche S."/>
        </authorList>
    </citation>
    <scope>NUCLEOTIDE SEQUENCE [LARGE SCALE GENOMIC DNA]</scope>
    <source>
        <strain evidence="2">OG2-2</strain>
    </source>
</reference>
<comment type="caution">
    <text evidence="2">The sequence shown here is derived from an EMBL/GenBank/DDBJ whole genome shotgun (WGS) entry which is preliminary data.</text>
</comment>
<evidence type="ECO:0000313" key="3">
    <source>
        <dbReference type="Proteomes" id="UP000219947"/>
    </source>
</evidence>
<keyword evidence="1" id="KW-0812">Transmembrane</keyword>
<dbReference type="AlphaFoldDB" id="A0A2A8D3E2"/>
<keyword evidence="1" id="KW-1133">Transmembrane helix</keyword>
<proteinExistence type="predicted"/>
<dbReference type="Proteomes" id="UP000219947">
    <property type="component" value="Unassembled WGS sequence"/>
</dbReference>
<keyword evidence="3" id="KW-1185">Reference proteome</keyword>
<dbReference type="EMBL" id="PDEV01000006">
    <property type="protein sequence ID" value="PEN15466.1"/>
    <property type="molecule type" value="Genomic_DNA"/>
</dbReference>
<gene>
    <name evidence="2" type="ORF">CRM92_10250</name>
</gene>
<accession>A0A2A8D3E2</accession>
<sequence length="129" mass="14037">MTDMKKKDNDISRVASGLMAVAVVALVIIGWVAAVATSDDTGIAKLEPWWRGLSAIFFLMALLWTAHFFLPRRVPLITSVILAAASAMITGFGIAFFRPFGWGDLLWLVSALFASIAILKLLEPTGRTQ</sequence>
<dbReference type="RefSeq" id="WP_098043137.1">
    <property type="nucleotide sequence ID" value="NZ_JAOVAQ010000003.1"/>
</dbReference>
<name>A0A2A8D3E2_9MICC</name>
<evidence type="ECO:0000313" key="2">
    <source>
        <dbReference type="EMBL" id="PEN15466.1"/>
    </source>
</evidence>
<keyword evidence="1" id="KW-0472">Membrane</keyword>